<proteinExistence type="predicted"/>
<organism evidence="1 2">
    <name type="scientific">Racocetra persica</name>
    <dbReference type="NCBI Taxonomy" id="160502"/>
    <lineage>
        <taxon>Eukaryota</taxon>
        <taxon>Fungi</taxon>
        <taxon>Fungi incertae sedis</taxon>
        <taxon>Mucoromycota</taxon>
        <taxon>Glomeromycotina</taxon>
        <taxon>Glomeromycetes</taxon>
        <taxon>Diversisporales</taxon>
        <taxon>Gigasporaceae</taxon>
        <taxon>Racocetra</taxon>
    </lineage>
</organism>
<comment type="caution">
    <text evidence="1">The sequence shown here is derived from an EMBL/GenBank/DDBJ whole genome shotgun (WGS) entry which is preliminary data.</text>
</comment>
<name>A0ACA9PIH5_9GLOM</name>
<dbReference type="EMBL" id="CAJVQC010020730">
    <property type="protein sequence ID" value="CAG8709957.1"/>
    <property type="molecule type" value="Genomic_DNA"/>
</dbReference>
<dbReference type="Proteomes" id="UP000789920">
    <property type="component" value="Unassembled WGS sequence"/>
</dbReference>
<gene>
    <name evidence="1" type="ORF">RPERSI_LOCUS10467</name>
</gene>
<reference evidence="1" key="1">
    <citation type="submission" date="2021-06" db="EMBL/GenBank/DDBJ databases">
        <authorList>
            <person name="Kallberg Y."/>
            <person name="Tangrot J."/>
            <person name="Rosling A."/>
        </authorList>
    </citation>
    <scope>NUCLEOTIDE SEQUENCE</scope>
    <source>
        <strain evidence="1">MA461A</strain>
    </source>
</reference>
<protein>
    <submittedName>
        <fullName evidence="1">120_t:CDS:1</fullName>
    </submittedName>
</protein>
<evidence type="ECO:0000313" key="2">
    <source>
        <dbReference type="Proteomes" id="UP000789920"/>
    </source>
</evidence>
<sequence>GNNANTESSGDNRQSFPDLSFCSPKISFSDIHSKVNYCKSYVKVNELSKKAIPCGLDVGSNAIQELEDFMNSFITKYAPKKKEKTVYRNNMKQGEDEDEDTSNNSSSVEDFVEVENSIVHTRKGAPRKKRFKGSHESVDKNKSKQNLEIQKTRKPTQCQQCQNTSHNKAGCEAWHKRQGVPYLY</sequence>
<accession>A0ACA9PIH5</accession>
<feature type="non-terminal residue" evidence="1">
    <location>
        <position position="1"/>
    </location>
</feature>
<evidence type="ECO:0000313" key="1">
    <source>
        <dbReference type="EMBL" id="CAG8709957.1"/>
    </source>
</evidence>
<keyword evidence="2" id="KW-1185">Reference proteome</keyword>